<dbReference type="Pfam" id="PF03702">
    <property type="entry name" value="AnmK"/>
    <property type="match status" value="1"/>
</dbReference>
<dbReference type="InterPro" id="IPR043129">
    <property type="entry name" value="ATPase_NBD"/>
</dbReference>
<reference evidence="2 3" key="2">
    <citation type="journal article" date="2009" name="Proc. Natl. Acad. Sci. U.S.A.">
        <title>On the chimeric nature, thermophilic origin, and phylogenetic placement of the Thermotogales.</title>
        <authorList>
            <person name="Zhaxybayeva O."/>
            <person name="Swithers K.S."/>
            <person name="Lapierre P."/>
            <person name="Fournier G.P."/>
            <person name="Bickhart D.M."/>
            <person name="DeBoy R.T."/>
            <person name="Nelson K.E."/>
            <person name="Nesbo C.L."/>
            <person name="Doolittle W.F."/>
            <person name="Gogarten J.P."/>
            <person name="Noll K.M."/>
        </authorList>
    </citation>
    <scope>NUCLEOTIDE SEQUENCE [LARGE SCALE GENOMIC DNA]</scope>
    <source>
        <strain evidence="3">ATCC BAA-301 / DSM 14385 / NBRC 107922 / TMO</strain>
    </source>
</reference>
<comment type="similarity">
    <text evidence="1">Belongs to the anhydro-N-acetylmuramic acid kinase family.</text>
</comment>
<dbReference type="UniPathway" id="UPA00544"/>
<dbReference type="eggNOG" id="COG2377">
    <property type="taxonomic scope" value="Bacteria"/>
</dbReference>
<dbReference type="PANTHER" id="PTHR30605">
    <property type="entry name" value="ANHYDRO-N-ACETYLMURAMIC ACID KINASE"/>
    <property type="match status" value="1"/>
</dbReference>
<keyword evidence="1" id="KW-0418">Kinase</keyword>
<dbReference type="Gene3D" id="3.30.420.40">
    <property type="match status" value="2"/>
</dbReference>
<dbReference type="GO" id="GO:0016301">
    <property type="term" value="F:kinase activity"/>
    <property type="evidence" value="ECO:0007669"/>
    <property type="project" value="UniProtKB-KW"/>
</dbReference>
<protein>
    <recommendedName>
        <fullName evidence="1">Anhydro-N-acetylmuramic acid kinase</fullName>
        <ecNumber evidence="1">2.7.1.170</ecNumber>
    </recommendedName>
    <alternativeName>
        <fullName evidence="1">AnhMurNAc kinase</fullName>
    </alternativeName>
</protein>
<dbReference type="GO" id="GO:0006040">
    <property type="term" value="P:amino sugar metabolic process"/>
    <property type="evidence" value="ECO:0007669"/>
    <property type="project" value="InterPro"/>
</dbReference>
<dbReference type="Proteomes" id="UP000002016">
    <property type="component" value="Chromosome"/>
</dbReference>
<comment type="function">
    <text evidence="1">Catalyzes the specific phosphorylation of 1,6-anhydro-N-acetylmuramic acid (anhMurNAc) with the simultaneous cleavage of the 1,6-anhydro ring, generating MurNAc-6-P. Is required for the utilization of anhMurNAc either imported from the medium or derived from its own cell wall murein, and thus plays a role in cell wall recycling.</text>
</comment>
<accession>A8F7E7</accession>
<sequence>MYWADFLKLLDKKKRTIAGLMSGTSADGLDIAVVSFDGASRETKFKLLDFRSFDYPETFKKRIIETYDPSKSTVKDVTFMNFEIARIHAAMLKQLSQEIDAIGYHGQTVYHLPENGATLQIGEADVIAVETNLPVIHSFRTKDVALGGEGAPITAYFDWVFFKRPHTVVLNIGGIANITYINDVVLAFDTGPGNCLIDLYVKESFGILFDKDGELARRGKVDDKILHELIRRDQEYLNKRPPKTTGREWYNERFIEGVEKGSFDVLRTLTYFTAFCVHENMKRYLPEVERIYVFGGGAFNKLLLEDLMRFGYRVFVPNRTFAKAREAICMALLANEFLNGVTTGMPSVTGAKRPAVLGKIAFPW</sequence>
<evidence type="ECO:0000256" key="1">
    <source>
        <dbReference type="HAMAP-Rule" id="MF_01270"/>
    </source>
</evidence>
<dbReference type="GO" id="GO:0005524">
    <property type="term" value="F:ATP binding"/>
    <property type="evidence" value="ECO:0007669"/>
    <property type="project" value="UniProtKB-UniRule"/>
</dbReference>
<name>A8F7E7_PSELT</name>
<dbReference type="OrthoDB" id="9763949at2"/>
<dbReference type="InterPro" id="IPR005338">
    <property type="entry name" value="Anhydro_N_Ac-Mur_kinase"/>
</dbReference>
<comment type="pathway">
    <text evidence="1">Amino-sugar metabolism; 1,6-anhydro-N-acetylmuramate degradation.</text>
</comment>
<dbReference type="EMBL" id="CP000812">
    <property type="protein sequence ID" value="ABV34081.1"/>
    <property type="molecule type" value="Genomic_DNA"/>
</dbReference>
<dbReference type="PANTHER" id="PTHR30605:SF0">
    <property type="entry name" value="ANHYDRO-N-ACETYLMURAMIC ACID KINASE"/>
    <property type="match status" value="1"/>
</dbReference>
<evidence type="ECO:0000313" key="3">
    <source>
        <dbReference type="Proteomes" id="UP000002016"/>
    </source>
</evidence>
<organism evidence="2 3">
    <name type="scientific">Pseudothermotoga lettingae (strain ATCC BAA-301 / DSM 14385 / NBRC 107922 / TMO)</name>
    <name type="common">Thermotoga lettingae</name>
    <dbReference type="NCBI Taxonomy" id="416591"/>
    <lineage>
        <taxon>Bacteria</taxon>
        <taxon>Thermotogati</taxon>
        <taxon>Thermotogota</taxon>
        <taxon>Thermotogae</taxon>
        <taxon>Thermotogales</taxon>
        <taxon>Thermotogaceae</taxon>
        <taxon>Pseudothermotoga</taxon>
    </lineage>
</organism>
<keyword evidence="1" id="KW-0067">ATP-binding</keyword>
<keyword evidence="3" id="KW-1185">Reference proteome</keyword>
<dbReference type="UniPathway" id="UPA00343"/>
<dbReference type="RefSeq" id="WP_012003557.1">
    <property type="nucleotide sequence ID" value="NC_009828.1"/>
</dbReference>
<dbReference type="SUPFAM" id="SSF53067">
    <property type="entry name" value="Actin-like ATPase domain"/>
    <property type="match status" value="1"/>
</dbReference>
<dbReference type="GO" id="GO:0009254">
    <property type="term" value="P:peptidoglycan turnover"/>
    <property type="evidence" value="ECO:0007669"/>
    <property type="project" value="UniProtKB-UniRule"/>
</dbReference>
<proteinExistence type="inferred from homology"/>
<dbReference type="AlphaFoldDB" id="A8F7E7"/>
<dbReference type="EC" id="2.7.1.170" evidence="1"/>
<keyword evidence="1" id="KW-0547">Nucleotide-binding</keyword>
<feature type="binding site" evidence="1">
    <location>
        <begin position="23"/>
        <end position="30"/>
    </location>
    <ligand>
        <name>ATP</name>
        <dbReference type="ChEBI" id="CHEBI:30616"/>
    </ligand>
</feature>
<dbReference type="NCBIfam" id="NF007148">
    <property type="entry name" value="PRK09585.3-2"/>
    <property type="match status" value="1"/>
</dbReference>
<dbReference type="STRING" id="416591.Tlet_1525"/>
<dbReference type="GO" id="GO:0097175">
    <property type="term" value="P:1,6-anhydro-N-acetyl-beta-muramic acid catabolic process"/>
    <property type="evidence" value="ECO:0007669"/>
    <property type="project" value="UniProtKB-UniRule"/>
</dbReference>
<evidence type="ECO:0000313" key="2">
    <source>
        <dbReference type="EMBL" id="ABV34081.1"/>
    </source>
</evidence>
<dbReference type="HAMAP" id="MF_01270">
    <property type="entry name" value="AnhMurNAc_kinase"/>
    <property type="match status" value="1"/>
</dbReference>
<dbReference type="GO" id="GO:0016773">
    <property type="term" value="F:phosphotransferase activity, alcohol group as acceptor"/>
    <property type="evidence" value="ECO:0007669"/>
    <property type="project" value="UniProtKB-UniRule"/>
</dbReference>
<comment type="pathway">
    <text evidence="1">Cell wall biogenesis; peptidoglycan recycling.</text>
</comment>
<keyword evidence="1" id="KW-0119">Carbohydrate metabolism</keyword>
<comment type="catalytic activity">
    <reaction evidence="1">
        <text>1,6-anhydro-N-acetyl-beta-muramate + ATP + H2O = N-acetyl-D-muramate 6-phosphate + ADP + H(+)</text>
        <dbReference type="Rhea" id="RHEA:24952"/>
        <dbReference type="ChEBI" id="CHEBI:15377"/>
        <dbReference type="ChEBI" id="CHEBI:15378"/>
        <dbReference type="ChEBI" id="CHEBI:30616"/>
        <dbReference type="ChEBI" id="CHEBI:58690"/>
        <dbReference type="ChEBI" id="CHEBI:58722"/>
        <dbReference type="ChEBI" id="CHEBI:456216"/>
        <dbReference type="EC" id="2.7.1.170"/>
    </reaction>
</comment>
<dbReference type="KEGG" id="tle:Tlet_1525"/>
<gene>
    <name evidence="1" type="primary">anmK</name>
    <name evidence="2" type="ordered locus">Tlet_1525</name>
</gene>
<keyword evidence="1" id="KW-0808">Transferase</keyword>
<dbReference type="HOGENOM" id="CLU_038782_0_0_0"/>
<reference evidence="2 3" key="1">
    <citation type="submission" date="2007-08" db="EMBL/GenBank/DDBJ databases">
        <title>Complete sequence of Thermotoga lettingae TMO.</title>
        <authorList>
            <consortium name="US DOE Joint Genome Institute"/>
            <person name="Copeland A."/>
            <person name="Lucas S."/>
            <person name="Lapidus A."/>
            <person name="Barry K."/>
            <person name="Glavina del Rio T."/>
            <person name="Dalin E."/>
            <person name="Tice H."/>
            <person name="Pitluck S."/>
            <person name="Foster B."/>
            <person name="Bruce D."/>
            <person name="Schmutz J."/>
            <person name="Larimer F."/>
            <person name="Land M."/>
            <person name="Hauser L."/>
            <person name="Kyrpides N."/>
            <person name="Mikhailova N."/>
            <person name="Nelson K."/>
            <person name="Gogarten J.P."/>
            <person name="Noll K."/>
            <person name="Richardson P."/>
        </authorList>
    </citation>
    <scope>NUCLEOTIDE SEQUENCE [LARGE SCALE GENOMIC DNA]</scope>
    <source>
        <strain evidence="3">ATCC BAA-301 / DSM 14385 / NBRC 107922 / TMO</strain>
    </source>
</reference>